<organism evidence="1 2">
    <name type="scientific">Burkholderia gladioli</name>
    <name type="common">Pseudomonas marginata</name>
    <name type="synonym">Phytomonas marginata</name>
    <dbReference type="NCBI Taxonomy" id="28095"/>
    <lineage>
        <taxon>Bacteria</taxon>
        <taxon>Pseudomonadati</taxon>
        <taxon>Pseudomonadota</taxon>
        <taxon>Betaproteobacteria</taxon>
        <taxon>Burkholderiales</taxon>
        <taxon>Burkholderiaceae</taxon>
        <taxon>Burkholderia</taxon>
    </lineage>
</organism>
<evidence type="ECO:0008006" key="3">
    <source>
        <dbReference type="Google" id="ProtNLM"/>
    </source>
</evidence>
<accession>A0AAW3EXV3</accession>
<dbReference type="Proteomes" id="UP000029590">
    <property type="component" value="Unassembled WGS sequence"/>
</dbReference>
<evidence type="ECO:0000313" key="1">
    <source>
        <dbReference type="EMBL" id="KGC12610.1"/>
    </source>
</evidence>
<reference evidence="1 2" key="1">
    <citation type="submission" date="2014-04" db="EMBL/GenBank/DDBJ databases">
        <authorList>
            <person name="Bishop-Lilly K.A."/>
            <person name="Broomall S.M."/>
            <person name="Chain P.S."/>
            <person name="Chertkov O."/>
            <person name="Coyne S.R."/>
            <person name="Daligault H.E."/>
            <person name="Davenport K.W."/>
            <person name="Erkkila T."/>
            <person name="Frey K.G."/>
            <person name="Gibbons H.S."/>
            <person name="Gu W."/>
            <person name="Jaissle J."/>
            <person name="Johnson S.L."/>
            <person name="Koroleva G.I."/>
            <person name="Ladner J.T."/>
            <person name="Lo C.-C."/>
            <person name="Minogue T.D."/>
            <person name="Munk C."/>
            <person name="Palacios G.F."/>
            <person name="Redden C.L."/>
            <person name="Rosenzweig C.N."/>
            <person name="Scholz M.B."/>
            <person name="Teshima H."/>
            <person name="Xu Y."/>
        </authorList>
    </citation>
    <scope>NUCLEOTIDE SEQUENCE [LARGE SCALE GENOMIC DNA]</scope>
    <source>
        <strain evidence="2">gladioli</strain>
    </source>
</reference>
<dbReference type="KEGG" id="bgo:BM43_4254"/>
<dbReference type="AntiFam" id="ANF00236">
    <property type="entry name" value="Shadow ORF (opposite sadA)"/>
</dbReference>
<dbReference type="EMBL" id="JPGG01000016">
    <property type="protein sequence ID" value="KGC12610.1"/>
    <property type="molecule type" value="Genomic_DNA"/>
</dbReference>
<dbReference type="AlphaFoldDB" id="A0AAW3EXV3"/>
<protein>
    <recommendedName>
        <fullName evidence="3">Secreted protein</fullName>
    </recommendedName>
</protein>
<proteinExistence type="predicted"/>
<comment type="caution">
    <text evidence="1">The sequence shown here is derived from an EMBL/GenBank/DDBJ whole genome shotgun (WGS) entry which is preliminary data.</text>
</comment>
<gene>
    <name evidence="1" type="ORF">DM48_279</name>
</gene>
<sequence>MPDSPAKRATPIAMLTVLPGSTCGSIVSAVAAAIPCRAIWLVCWTACWVCASCEPSRLSWLCWPEKDCDIEVDSAFNWLRLTASVPSVPAATLVIWRCWVELPTDTTLDRPPSVEPWPSATEFEPALTDGACAPGADMSAA</sequence>
<evidence type="ECO:0000313" key="2">
    <source>
        <dbReference type="Proteomes" id="UP000029590"/>
    </source>
</evidence>
<name>A0AAW3EXV3_BURGA</name>